<gene>
    <name evidence="1" type="ORF">DCP95_15570</name>
</gene>
<feature type="non-terminal residue" evidence="1">
    <location>
        <position position="38"/>
    </location>
</feature>
<keyword evidence="1" id="KW-0808">Transferase</keyword>
<evidence type="ECO:0000313" key="2">
    <source>
        <dbReference type="Proteomes" id="UP000257479"/>
    </source>
</evidence>
<name>A0A3C1KH55_9MICO</name>
<reference evidence="1 2" key="1">
    <citation type="journal article" date="2018" name="Nat. Biotechnol.">
        <title>A standardized bacterial taxonomy based on genome phylogeny substantially revises the tree of life.</title>
        <authorList>
            <person name="Parks D.H."/>
            <person name="Chuvochina M."/>
            <person name="Waite D.W."/>
            <person name="Rinke C."/>
            <person name="Skarshewski A."/>
            <person name="Chaumeil P.A."/>
            <person name="Hugenholtz P."/>
        </authorList>
    </citation>
    <scope>NUCLEOTIDE SEQUENCE [LARGE SCALE GENOMIC DNA]</scope>
    <source>
        <strain evidence="1">UBA9152</strain>
    </source>
</reference>
<proteinExistence type="predicted"/>
<accession>A0A3C1KH55</accession>
<comment type="caution">
    <text evidence="1">The sequence shown here is derived from an EMBL/GenBank/DDBJ whole genome shotgun (WGS) entry which is preliminary data.</text>
</comment>
<dbReference type="AlphaFoldDB" id="A0A3C1KH55"/>
<dbReference type="EMBL" id="DMNG01000272">
    <property type="protein sequence ID" value="HAN25965.1"/>
    <property type="molecule type" value="Genomic_DNA"/>
</dbReference>
<dbReference type="Proteomes" id="UP000257479">
    <property type="component" value="Unassembled WGS sequence"/>
</dbReference>
<organism evidence="1 2">
    <name type="scientific">Microbacterium ginsengisoli</name>
    <dbReference type="NCBI Taxonomy" id="400772"/>
    <lineage>
        <taxon>Bacteria</taxon>
        <taxon>Bacillati</taxon>
        <taxon>Actinomycetota</taxon>
        <taxon>Actinomycetes</taxon>
        <taxon>Micrococcales</taxon>
        <taxon>Microbacteriaceae</taxon>
        <taxon>Microbacterium</taxon>
    </lineage>
</organism>
<evidence type="ECO:0000313" key="1">
    <source>
        <dbReference type="EMBL" id="HAN25965.1"/>
    </source>
</evidence>
<dbReference type="GO" id="GO:0032259">
    <property type="term" value="P:methylation"/>
    <property type="evidence" value="ECO:0007669"/>
    <property type="project" value="UniProtKB-KW"/>
</dbReference>
<dbReference type="GO" id="GO:0008168">
    <property type="term" value="F:methyltransferase activity"/>
    <property type="evidence" value="ECO:0007669"/>
    <property type="project" value="UniProtKB-KW"/>
</dbReference>
<protein>
    <submittedName>
        <fullName evidence="1">SAM-dependent methyltransferase</fullName>
    </submittedName>
</protein>
<sequence length="38" mass="4303">MTFDVPAEAYQRFMGRYSEPLAQRTLDVVGELDGVRAL</sequence>
<keyword evidence="1" id="KW-0489">Methyltransferase</keyword>